<dbReference type="InterPro" id="IPR014284">
    <property type="entry name" value="RNA_pol_sigma-70_dom"/>
</dbReference>
<gene>
    <name evidence="4" type="ordered locus">Sthe_3164</name>
</gene>
<dbReference type="PANTHER" id="PTHR30173:SF36">
    <property type="entry name" value="ECF RNA POLYMERASE SIGMA FACTOR SIGJ"/>
    <property type="match status" value="1"/>
</dbReference>
<dbReference type="NCBIfam" id="TIGR02957">
    <property type="entry name" value="SigX4"/>
    <property type="match status" value="1"/>
</dbReference>
<dbReference type="GO" id="GO:0006352">
    <property type="term" value="P:DNA-templated transcription initiation"/>
    <property type="evidence" value="ECO:0007669"/>
    <property type="project" value="InterPro"/>
</dbReference>
<dbReference type="InterPro" id="IPR052704">
    <property type="entry name" value="ECF_Sigma-70_Domain"/>
</dbReference>
<dbReference type="Gene3D" id="3.10.450.50">
    <property type="match status" value="1"/>
</dbReference>
<dbReference type="eggNOG" id="COG1595">
    <property type="taxonomic scope" value="Bacteria"/>
</dbReference>
<comment type="subunit">
    <text evidence="1">Interacts transiently with the RNA polymerase catalytic core formed by RpoA, RpoB, RpoC and RpoZ (2 alpha, 1 beta, 1 beta' and 1 omega subunit) to form the RNA polymerase holoenzyme that can initiate transcription.</text>
</comment>
<reference evidence="4 5" key="2">
    <citation type="journal article" date="2010" name="Stand. Genomic Sci.">
        <title>Complete genome sequence of Desulfohalobium retbaense type strain (HR(100)).</title>
        <authorList>
            <person name="Spring S."/>
            <person name="Nolan M."/>
            <person name="Lapidus A."/>
            <person name="Glavina Del Rio T."/>
            <person name="Copeland A."/>
            <person name="Tice H."/>
            <person name="Cheng J.F."/>
            <person name="Lucas S."/>
            <person name="Land M."/>
            <person name="Chen F."/>
            <person name="Bruce D."/>
            <person name="Goodwin L."/>
            <person name="Pitluck S."/>
            <person name="Ivanova N."/>
            <person name="Mavromatis K."/>
            <person name="Mikhailova N."/>
            <person name="Pati A."/>
            <person name="Chen A."/>
            <person name="Palaniappan K."/>
            <person name="Hauser L."/>
            <person name="Chang Y.J."/>
            <person name="Jeffries C.D."/>
            <person name="Munk C."/>
            <person name="Kiss H."/>
            <person name="Chain P."/>
            <person name="Han C."/>
            <person name="Brettin T."/>
            <person name="Detter J.C."/>
            <person name="Schuler E."/>
            <person name="Goker M."/>
            <person name="Rohde M."/>
            <person name="Bristow J."/>
            <person name="Eisen J.A."/>
            <person name="Markowitz V."/>
            <person name="Hugenholtz P."/>
            <person name="Kyrpides N.C."/>
            <person name="Klenk H.P."/>
        </authorList>
    </citation>
    <scope>NUCLEOTIDE SEQUENCE [LARGE SCALE GENOMIC DNA]</scope>
    <source>
        <strain evidence="5">ATCC 49802 / DSM 20745 / S 6022</strain>
    </source>
</reference>
<dbReference type="InParanoid" id="D1C9S1"/>
<name>D1C9S1_SPHTD</name>
<dbReference type="Proteomes" id="UP000002027">
    <property type="component" value="Chromosome 2"/>
</dbReference>
<dbReference type="eggNOG" id="COG3631">
    <property type="taxonomic scope" value="Bacteria"/>
</dbReference>
<dbReference type="Pfam" id="PF04542">
    <property type="entry name" value="Sigma70_r2"/>
    <property type="match status" value="1"/>
</dbReference>
<dbReference type="SUPFAM" id="SSF88946">
    <property type="entry name" value="Sigma2 domain of RNA polymerase sigma factors"/>
    <property type="match status" value="1"/>
</dbReference>
<dbReference type="InterPro" id="IPR036388">
    <property type="entry name" value="WH-like_DNA-bd_sf"/>
</dbReference>
<protein>
    <submittedName>
        <fullName evidence="4">RNA polymerase, sigma-24 subunit, ECF subfamily</fullName>
    </submittedName>
</protein>
<dbReference type="NCBIfam" id="NF007214">
    <property type="entry name" value="PRK09636.1"/>
    <property type="match status" value="1"/>
</dbReference>
<dbReference type="SUPFAM" id="SSF88659">
    <property type="entry name" value="Sigma3 and sigma4 domains of RNA polymerase sigma factors"/>
    <property type="match status" value="1"/>
</dbReference>
<dbReference type="AlphaFoldDB" id="D1C9S1"/>
<dbReference type="InterPro" id="IPR013325">
    <property type="entry name" value="RNA_pol_sigma_r2"/>
</dbReference>
<accession>D1C9S1</accession>
<dbReference type="EMBL" id="CP001824">
    <property type="protein sequence ID" value="ACZ40564.1"/>
    <property type="molecule type" value="Genomic_DNA"/>
</dbReference>
<sequence length="307" mass="34321">MCNPGEPERREDTAAERLDAFTAHRPLLFSIAYRMLGSVMDAEDMIQEAFLRWLRAPAGEVASPKAYLTTTITRLCIDHLRSARVRREQYVGPWLPEPLLTASYPDIAETAAQRESISLAFLVMLERLEPVERAVFLLREVFDYDYAEIAPIVDKTPTNCRQIVRRARERIADERRRVEVPPERQEALIDAFLGACANGDLPGLLTLLADDITMWTDGGPHARAARRPIVGADRVARFSIGVTPRIPPGTTAHHVEINGQPGVVLYAGGEPHTAFVVDLVGDRIHRIWMVLNPDKLRHLPRGTALAS</sequence>
<dbReference type="STRING" id="479434.Sthe_3164"/>
<dbReference type="GO" id="GO:0016987">
    <property type="term" value="F:sigma factor activity"/>
    <property type="evidence" value="ECO:0007669"/>
    <property type="project" value="InterPro"/>
</dbReference>
<dbReference type="HOGENOM" id="CLU_047691_22_0_0"/>
<reference evidence="5" key="1">
    <citation type="submission" date="2009-11" db="EMBL/GenBank/DDBJ databases">
        <title>The complete chromosome 2 of Sphaerobacter thermophilus DSM 20745.</title>
        <authorList>
            <person name="Lucas S."/>
            <person name="Copeland A."/>
            <person name="Lapidus A."/>
            <person name="Glavina del Rio T."/>
            <person name="Dalin E."/>
            <person name="Tice H."/>
            <person name="Bruce D."/>
            <person name="Goodwin L."/>
            <person name="Pitluck S."/>
            <person name="Kyrpides N."/>
            <person name="Mavromatis K."/>
            <person name="Ivanova N."/>
            <person name="Mikhailova N."/>
            <person name="LaButti K.M."/>
            <person name="Clum A."/>
            <person name="Sun H.I."/>
            <person name="Brettin T."/>
            <person name="Detter J.C."/>
            <person name="Han C."/>
            <person name="Larimer F."/>
            <person name="Land M."/>
            <person name="Hauser L."/>
            <person name="Markowitz V."/>
            <person name="Cheng J.F."/>
            <person name="Hugenholtz P."/>
            <person name="Woyke T."/>
            <person name="Wu D."/>
            <person name="Steenblock K."/>
            <person name="Schneider S."/>
            <person name="Pukall R."/>
            <person name="Goeker M."/>
            <person name="Klenk H.P."/>
            <person name="Eisen J.A."/>
        </authorList>
    </citation>
    <scope>NUCLEOTIDE SEQUENCE [LARGE SCALE GENOMIC DNA]</scope>
    <source>
        <strain evidence="5">ATCC 49802 / DSM 20745 / S 6022</strain>
    </source>
</reference>
<dbReference type="SUPFAM" id="SSF54427">
    <property type="entry name" value="NTF2-like"/>
    <property type="match status" value="1"/>
</dbReference>
<dbReference type="Gene3D" id="1.10.1740.10">
    <property type="match status" value="1"/>
</dbReference>
<evidence type="ECO:0000259" key="3">
    <source>
        <dbReference type="Pfam" id="PF08281"/>
    </source>
</evidence>
<dbReference type="Pfam" id="PF08281">
    <property type="entry name" value="Sigma70_r4_2"/>
    <property type="match status" value="1"/>
</dbReference>
<evidence type="ECO:0000313" key="4">
    <source>
        <dbReference type="EMBL" id="ACZ40564.1"/>
    </source>
</evidence>
<dbReference type="GO" id="GO:0003677">
    <property type="term" value="F:DNA binding"/>
    <property type="evidence" value="ECO:0007669"/>
    <property type="project" value="InterPro"/>
</dbReference>
<evidence type="ECO:0000313" key="5">
    <source>
        <dbReference type="Proteomes" id="UP000002027"/>
    </source>
</evidence>
<proteinExistence type="predicted"/>
<dbReference type="InterPro" id="IPR032710">
    <property type="entry name" value="NTF2-like_dom_sf"/>
</dbReference>
<dbReference type="InterPro" id="IPR013324">
    <property type="entry name" value="RNA_pol_sigma_r3/r4-like"/>
</dbReference>
<dbReference type="RefSeq" id="WP_012873599.1">
    <property type="nucleotide sequence ID" value="NC_013524.1"/>
</dbReference>
<feature type="domain" description="RNA polymerase sigma-70 region 2" evidence="2">
    <location>
        <begin position="21"/>
        <end position="84"/>
    </location>
</feature>
<dbReference type="InterPro" id="IPR013249">
    <property type="entry name" value="RNA_pol_sigma70_r4_t2"/>
</dbReference>
<evidence type="ECO:0000259" key="2">
    <source>
        <dbReference type="Pfam" id="PF04542"/>
    </source>
</evidence>
<evidence type="ECO:0000256" key="1">
    <source>
        <dbReference type="ARBA" id="ARBA00011344"/>
    </source>
</evidence>
<dbReference type="KEGG" id="sti:Sthe_3164"/>
<dbReference type="OrthoDB" id="3211555at2"/>
<dbReference type="NCBIfam" id="TIGR02937">
    <property type="entry name" value="sigma70-ECF"/>
    <property type="match status" value="1"/>
</dbReference>
<dbReference type="InterPro" id="IPR007627">
    <property type="entry name" value="RNA_pol_sigma70_r2"/>
</dbReference>
<dbReference type="Gene3D" id="1.10.10.10">
    <property type="entry name" value="Winged helix-like DNA-binding domain superfamily/Winged helix DNA-binding domain"/>
    <property type="match status" value="1"/>
</dbReference>
<keyword evidence="5" id="KW-1185">Reference proteome</keyword>
<dbReference type="PANTHER" id="PTHR30173">
    <property type="entry name" value="SIGMA 19 FACTOR"/>
    <property type="match status" value="1"/>
</dbReference>
<dbReference type="InterPro" id="IPR014303">
    <property type="entry name" value="RNA_pol_sigma-70_ECF"/>
</dbReference>
<organism evidence="4 5">
    <name type="scientific">Sphaerobacter thermophilus (strain ATCC 49802 / DSM 20745 / KCCM 41009 / NCIMB 13125 / S 6022)</name>
    <dbReference type="NCBI Taxonomy" id="479434"/>
    <lineage>
        <taxon>Bacteria</taxon>
        <taxon>Pseudomonadati</taxon>
        <taxon>Thermomicrobiota</taxon>
        <taxon>Thermomicrobia</taxon>
        <taxon>Sphaerobacterales</taxon>
        <taxon>Sphaerobacterineae</taxon>
        <taxon>Sphaerobacteraceae</taxon>
        <taxon>Sphaerobacter</taxon>
    </lineage>
</organism>
<feature type="domain" description="RNA polymerase sigma factor 70 region 4 type 2" evidence="3">
    <location>
        <begin position="120"/>
        <end position="171"/>
    </location>
</feature>